<feature type="domain" description="Nucleolar 27S pre-rRNA processing Urb2/Npa2 C-terminal" evidence="1">
    <location>
        <begin position="660"/>
        <end position="809"/>
    </location>
</feature>
<organism evidence="2 3">
    <name type="scientific">Cyprinus carpio</name>
    <name type="common">Common carp</name>
    <dbReference type="NCBI Taxonomy" id="7962"/>
    <lineage>
        <taxon>Eukaryota</taxon>
        <taxon>Metazoa</taxon>
        <taxon>Chordata</taxon>
        <taxon>Craniata</taxon>
        <taxon>Vertebrata</taxon>
        <taxon>Euteleostomi</taxon>
        <taxon>Actinopterygii</taxon>
        <taxon>Neopterygii</taxon>
        <taxon>Teleostei</taxon>
        <taxon>Ostariophysi</taxon>
        <taxon>Cypriniformes</taxon>
        <taxon>Cyprinidae</taxon>
        <taxon>Cyprininae</taxon>
        <taxon>Cyprinus</taxon>
    </lineage>
</organism>
<dbReference type="Pfam" id="PF10441">
    <property type="entry name" value="Urb2"/>
    <property type="match status" value="1"/>
</dbReference>
<dbReference type="PANTHER" id="PTHR15682:SF2">
    <property type="entry name" value="UNHEALTHY RIBOSOME BIOGENESIS PROTEIN 2 HOMOLOG"/>
    <property type="match status" value="1"/>
</dbReference>
<reference evidence="2" key="1">
    <citation type="submission" date="2025-08" db="UniProtKB">
        <authorList>
            <consortium name="Ensembl"/>
        </authorList>
    </citation>
    <scope>IDENTIFICATION</scope>
</reference>
<protein>
    <submittedName>
        <fullName evidence="2">URB2 ribosome biogenesis homolog</fullName>
    </submittedName>
</protein>
<name>A0A8C2KLF7_CYPCA</name>
<dbReference type="Proteomes" id="UP000694701">
    <property type="component" value="Unplaced"/>
</dbReference>
<dbReference type="Ensembl" id="ENSCCRT00020122311.1">
    <property type="protein sequence ID" value="ENSCCRP00020112045.1"/>
    <property type="gene ID" value="ENSCCRG00020050853.1"/>
</dbReference>
<dbReference type="InterPro" id="IPR052609">
    <property type="entry name" value="Ribosome_Biogenesis_Reg"/>
</dbReference>
<dbReference type="PANTHER" id="PTHR15682">
    <property type="entry name" value="UNHEALTHY RIBOSOME BIOGENESIS PROTEIN 2 HOMOLOG"/>
    <property type="match status" value="1"/>
</dbReference>
<evidence type="ECO:0000259" key="1">
    <source>
        <dbReference type="Pfam" id="PF10441"/>
    </source>
</evidence>
<dbReference type="GO" id="GO:0005730">
    <property type="term" value="C:nucleolus"/>
    <property type="evidence" value="ECO:0007669"/>
    <property type="project" value="TreeGrafter"/>
</dbReference>
<evidence type="ECO:0000313" key="3">
    <source>
        <dbReference type="Proteomes" id="UP000694701"/>
    </source>
</evidence>
<evidence type="ECO:0000313" key="2">
    <source>
        <dbReference type="Ensembl" id="ENSCCRP00020112045.1"/>
    </source>
</evidence>
<accession>A0A8C2KLF7</accession>
<dbReference type="AlphaFoldDB" id="A0A8C2KLF7"/>
<dbReference type="GO" id="GO:0042254">
    <property type="term" value="P:ribosome biogenesis"/>
    <property type="evidence" value="ECO:0007669"/>
    <property type="project" value="TreeGrafter"/>
</dbReference>
<dbReference type="InterPro" id="IPR018849">
    <property type="entry name" value="Urb2/Npa2_C"/>
</dbReference>
<sequence>MAGIYCGIHLKLKSPRTPCPDKPKLKDDVKIRQHLTKEIRRKVDAVLQSALFIPEHLLSYREEVLPSEDKAGAKTSQAGKGLQGPVNMVLLKLNVQGANEDEEALFYAVKSNSLPLLFKFALDSFCKGGDNKQVIFHLMTKIITALGFTDELDIDQKFSASNWGIVLLALENLLNSSLGGDIYNVAADRIQHREVQLNFYRKLARLIFNNTQMGIPAWYRCLRALLTLNHHILEPDLDELLSAVWVDVDNMEVRVRKAREALVSAVLQTYTKLRQVPKLIEELLDVVCQPAADELRPPLLPEMKQKTLSQCLLDNPLKLSMMFDTNQIWDFQFCTVNANTYMTAYWFLVTSNLPLTTPYLEANDRSVFAECILKFLLQSLDASGSNLENTGISVSLISRKLLKSFFFVSSLRCSLHIDLSAAMTSLFSLKGLYGLIRLSFLQSVQDFIQSLIQLIIDRKSSMCVNLEKFTSFMVESNLTAGVLAVDAGDLCSLQLHLVTLSMLCKEMITSLGKNEQLDQTLTHLLEKATSVMEPAIQAVLMRKGSRQRKSFSVEIVTVMIRSELARASISENDSFCQQILKELIPAPRPLDFLISSLCVLHGTWMSLSDVKELEGPVKELLNQLVSSCSQEQFHLLLLMLREGLVPTKIEGGHCTTLTILLRQGEAKISNPQHVIVDYHAAFEAIHEALFTVIHCYPQVMLKASPTFLNGFYRLVSSVMHEGRQRGDSDRESLLKCATLVERMYTHIANAAEDFTVLIHRCTLTLQPEIKAHLTKGIYCILDRCVEQDIKFLNTTLQMGVKEVFSELYNILMSSDKPY</sequence>
<proteinExistence type="predicted"/>